<dbReference type="PANTHER" id="PTHR11802:SF189">
    <property type="entry name" value="CARBOXYPEPTIDASE"/>
    <property type="match status" value="1"/>
</dbReference>
<protein>
    <recommendedName>
        <fullName evidence="15">Carboxypeptidase</fullName>
        <ecNumber evidence="15">3.4.16.-</ecNumber>
    </recommendedName>
</protein>
<dbReference type="GO" id="GO:0005886">
    <property type="term" value="C:plasma membrane"/>
    <property type="evidence" value="ECO:0007669"/>
    <property type="project" value="UniProtKB-SubCell"/>
</dbReference>
<comment type="similarity">
    <text evidence="3 15">Belongs to the peptidase S10 family.</text>
</comment>
<evidence type="ECO:0000256" key="6">
    <source>
        <dbReference type="ARBA" id="ARBA00022645"/>
    </source>
</evidence>
<keyword evidence="13" id="KW-0449">Lipoprotein</keyword>
<evidence type="ECO:0000256" key="11">
    <source>
        <dbReference type="ARBA" id="ARBA00023136"/>
    </source>
</evidence>
<keyword evidence="9 15" id="KW-0378">Hydrolase</keyword>
<dbReference type="Proteomes" id="UP000054559">
    <property type="component" value="Unassembled WGS sequence"/>
</dbReference>
<dbReference type="InterPro" id="IPR029058">
    <property type="entry name" value="AB_hydrolase_fold"/>
</dbReference>
<dbReference type="AlphaFoldDB" id="A0A0J8R9W5"/>
<dbReference type="OrthoDB" id="443318at2759"/>
<dbReference type="InterPro" id="IPR018202">
    <property type="entry name" value="Ser_caboxypep_ser_AS"/>
</dbReference>
<comment type="function">
    <text evidence="14">Extracellular serine carboxypeptidase that contributes to pathogenicity.</text>
</comment>
<dbReference type="PANTHER" id="PTHR11802">
    <property type="entry name" value="SERINE PROTEASE FAMILY S10 SERINE CARBOXYPEPTIDASE"/>
    <property type="match status" value="1"/>
</dbReference>
<evidence type="ECO:0000256" key="7">
    <source>
        <dbReference type="ARBA" id="ARBA00022670"/>
    </source>
</evidence>
<evidence type="ECO:0000256" key="5">
    <source>
        <dbReference type="ARBA" id="ARBA00022622"/>
    </source>
</evidence>
<evidence type="ECO:0000256" key="10">
    <source>
        <dbReference type="ARBA" id="ARBA00023026"/>
    </source>
</evidence>
<dbReference type="Pfam" id="PF00450">
    <property type="entry name" value="Peptidase_S10"/>
    <property type="match status" value="2"/>
</dbReference>
<comment type="catalytic activity">
    <reaction evidence="1">
        <text>Preferential release of a C-terminal arginine or lysine residue.</text>
        <dbReference type="EC" id="3.4.16.6"/>
    </reaction>
</comment>
<evidence type="ECO:0000256" key="4">
    <source>
        <dbReference type="ARBA" id="ARBA00022475"/>
    </source>
</evidence>
<feature type="signal peptide" evidence="15">
    <location>
        <begin position="1"/>
        <end position="18"/>
    </location>
</feature>
<accession>A0A0J8R9W5</accession>
<evidence type="ECO:0000256" key="1">
    <source>
        <dbReference type="ARBA" id="ARBA00001003"/>
    </source>
</evidence>
<dbReference type="SUPFAM" id="SSF53474">
    <property type="entry name" value="alpha/beta-Hydrolases"/>
    <property type="match status" value="1"/>
</dbReference>
<evidence type="ECO:0000256" key="13">
    <source>
        <dbReference type="ARBA" id="ARBA00023288"/>
    </source>
</evidence>
<evidence type="ECO:0000256" key="3">
    <source>
        <dbReference type="ARBA" id="ARBA00009431"/>
    </source>
</evidence>
<sequence length="542" mass="60224">MWMLTIIQLLSLVGVIQAGYPPTPTGLTVINSKFLPGVNITYKKVKESICDGKAASYAGYVNFPPSAMTGVDQTYPVNLFFWYFESQNKPQENPLSIWFNGGPGSASVFGLFAENGPCHILNDSKTSVPNNYSWNKYSNMLYVDQPVQAGFSYDVITKGYMDLETASVYAGEVPNNSTTKIAGLFASQNISNTANTTENAARQFWYFLETWAQDFDRYTNNRQNFAINIWTESYGGRYGPAFARYIKEKNAEIQANSTKGKVLALENLGVINGCIDLLLQEYSFPIMAFNNSYGIQAPHCYLDPFPAEYYDGYLALPDVQQALGVPVNYTEGSLSIGQAFINTGDYARNDKRGYPADIAYLLESNVQVALVYGDRDFACNWIGGEKVSLAVESNYSAGFRAAGYADIQLEGSGNSSKSWGVVRQYGNYSFSRIYQSGHMVPAYQPELALEFFRRVLTSRDFATGEVDLIANPHYATKGKNASTHSEKPTPSPSPTCYYWFMPSTCAQTRSSVRLGQLVERLYYHVSHCSACTCRAEQIPLLD</sequence>
<evidence type="ECO:0000256" key="8">
    <source>
        <dbReference type="ARBA" id="ARBA00022729"/>
    </source>
</evidence>
<dbReference type="GO" id="GO:0098552">
    <property type="term" value="C:side of membrane"/>
    <property type="evidence" value="ECO:0007669"/>
    <property type="project" value="UniProtKB-KW"/>
</dbReference>
<keyword evidence="12" id="KW-0325">Glycoprotein</keyword>
<evidence type="ECO:0000256" key="2">
    <source>
        <dbReference type="ARBA" id="ARBA00004609"/>
    </source>
</evidence>
<dbReference type="EC" id="3.4.16.-" evidence="15"/>
<evidence type="ECO:0000256" key="12">
    <source>
        <dbReference type="ARBA" id="ARBA00023180"/>
    </source>
</evidence>
<organism evidence="16 17">
    <name type="scientific">Coccidioides immitis RMSCC 3703</name>
    <dbReference type="NCBI Taxonomy" id="454286"/>
    <lineage>
        <taxon>Eukaryota</taxon>
        <taxon>Fungi</taxon>
        <taxon>Dikarya</taxon>
        <taxon>Ascomycota</taxon>
        <taxon>Pezizomycotina</taxon>
        <taxon>Eurotiomycetes</taxon>
        <taxon>Eurotiomycetidae</taxon>
        <taxon>Onygenales</taxon>
        <taxon>Onygenaceae</taxon>
        <taxon>Coccidioides</taxon>
    </lineage>
</organism>
<dbReference type="EMBL" id="DS268126">
    <property type="protein sequence ID" value="KMU81879.1"/>
    <property type="molecule type" value="Genomic_DNA"/>
</dbReference>
<proteinExistence type="inferred from homology"/>
<keyword evidence="6 15" id="KW-0121">Carboxypeptidase</keyword>
<evidence type="ECO:0000256" key="15">
    <source>
        <dbReference type="RuleBase" id="RU361156"/>
    </source>
</evidence>
<gene>
    <name evidence="16" type="ORF">CISG_02895</name>
</gene>
<name>A0A0J8R9W5_COCIT</name>
<reference evidence="17" key="1">
    <citation type="journal article" date="2010" name="Genome Res.">
        <title>Population genomic sequencing of Coccidioides fungi reveals recent hybridization and transposon control.</title>
        <authorList>
            <person name="Neafsey D.E."/>
            <person name="Barker B.M."/>
            <person name="Sharpton T.J."/>
            <person name="Stajich J.E."/>
            <person name="Park D.J."/>
            <person name="Whiston E."/>
            <person name="Hung C.-Y."/>
            <person name="McMahan C."/>
            <person name="White J."/>
            <person name="Sykes S."/>
            <person name="Heiman D."/>
            <person name="Young S."/>
            <person name="Zeng Q."/>
            <person name="Abouelleil A."/>
            <person name="Aftuck L."/>
            <person name="Bessette D."/>
            <person name="Brown A."/>
            <person name="FitzGerald M."/>
            <person name="Lui A."/>
            <person name="Macdonald J.P."/>
            <person name="Priest M."/>
            <person name="Orbach M.J."/>
            <person name="Galgiani J.N."/>
            <person name="Kirkland T.N."/>
            <person name="Cole G.T."/>
            <person name="Birren B.W."/>
            <person name="Henn M.R."/>
            <person name="Taylor J.W."/>
            <person name="Rounsley S.D."/>
        </authorList>
    </citation>
    <scope>NUCLEOTIDE SEQUENCE [LARGE SCALE GENOMIC DNA]</scope>
    <source>
        <strain evidence="17">RMSCC 3703</strain>
    </source>
</reference>
<dbReference type="Gene3D" id="3.40.50.1820">
    <property type="entry name" value="alpha/beta hydrolase"/>
    <property type="match status" value="2"/>
</dbReference>
<dbReference type="PRINTS" id="PR00724">
    <property type="entry name" value="CRBOXYPTASEC"/>
</dbReference>
<evidence type="ECO:0000313" key="17">
    <source>
        <dbReference type="Proteomes" id="UP000054559"/>
    </source>
</evidence>
<feature type="chain" id="PRO_5006516758" description="Carboxypeptidase" evidence="15">
    <location>
        <begin position="19"/>
        <end position="542"/>
    </location>
</feature>
<dbReference type="PROSITE" id="PS00131">
    <property type="entry name" value="CARBOXYPEPT_SER_SER"/>
    <property type="match status" value="1"/>
</dbReference>
<comment type="subcellular location">
    <subcellularLocation>
        <location evidence="2">Cell membrane</location>
        <topology evidence="2">Lipid-anchor</topology>
        <topology evidence="2">GPI-anchor</topology>
    </subcellularLocation>
</comment>
<keyword evidence="8 15" id="KW-0732">Signal</keyword>
<evidence type="ECO:0000256" key="9">
    <source>
        <dbReference type="ARBA" id="ARBA00022801"/>
    </source>
</evidence>
<evidence type="ECO:0000313" key="16">
    <source>
        <dbReference type="EMBL" id="KMU81879.1"/>
    </source>
</evidence>
<evidence type="ECO:0000256" key="14">
    <source>
        <dbReference type="ARBA" id="ARBA00037356"/>
    </source>
</evidence>
<dbReference type="GO" id="GO:0000324">
    <property type="term" value="C:fungal-type vacuole"/>
    <property type="evidence" value="ECO:0007669"/>
    <property type="project" value="TreeGrafter"/>
</dbReference>
<keyword evidence="11" id="KW-0472">Membrane</keyword>
<keyword evidence="10" id="KW-0843">Virulence</keyword>
<keyword evidence="7 15" id="KW-0645">Protease</keyword>
<keyword evidence="5" id="KW-0336">GPI-anchor</keyword>
<keyword evidence="4" id="KW-1003">Cell membrane</keyword>
<dbReference type="InterPro" id="IPR001563">
    <property type="entry name" value="Peptidase_S10"/>
</dbReference>
<dbReference type="GO" id="GO:0006508">
    <property type="term" value="P:proteolysis"/>
    <property type="evidence" value="ECO:0007669"/>
    <property type="project" value="UniProtKB-KW"/>
</dbReference>
<dbReference type="GO" id="GO:0004185">
    <property type="term" value="F:serine-type carboxypeptidase activity"/>
    <property type="evidence" value="ECO:0007669"/>
    <property type="project" value="UniProtKB-UniRule"/>
</dbReference>